<organism evidence="1 2">
    <name type="scientific">Hymenobacter aquaticus</name>
    <dbReference type="NCBI Taxonomy" id="1867101"/>
    <lineage>
        <taxon>Bacteria</taxon>
        <taxon>Pseudomonadati</taxon>
        <taxon>Bacteroidota</taxon>
        <taxon>Cytophagia</taxon>
        <taxon>Cytophagales</taxon>
        <taxon>Hymenobacteraceae</taxon>
        <taxon>Hymenobacter</taxon>
    </lineage>
</organism>
<dbReference type="GO" id="GO:0016811">
    <property type="term" value="F:hydrolase activity, acting on carbon-nitrogen (but not peptide) bonds, in linear amides"/>
    <property type="evidence" value="ECO:0007669"/>
    <property type="project" value="TreeGrafter"/>
</dbReference>
<dbReference type="AlphaFoldDB" id="A0A4Z0QAD4"/>
<dbReference type="Proteomes" id="UP000297549">
    <property type="component" value="Unassembled WGS sequence"/>
</dbReference>
<dbReference type="Gene3D" id="3.40.50.10320">
    <property type="entry name" value="LmbE-like"/>
    <property type="match status" value="1"/>
</dbReference>
<dbReference type="InterPro" id="IPR003737">
    <property type="entry name" value="GlcNAc_PI_deacetylase-related"/>
</dbReference>
<protein>
    <submittedName>
        <fullName evidence="1">PIG-L family deacetylase</fullName>
    </submittedName>
</protein>
<comment type="caution">
    <text evidence="1">The sequence shown here is derived from an EMBL/GenBank/DDBJ whole genome shotgun (WGS) entry which is preliminary data.</text>
</comment>
<accession>A0A4Z0QAD4</accession>
<gene>
    <name evidence="1" type="ORF">E5K00_12765</name>
</gene>
<dbReference type="SUPFAM" id="SSF102588">
    <property type="entry name" value="LmbE-like"/>
    <property type="match status" value="1"/>
</dbReference>
<dbReference type="PANTHER" id="PTHR12993:SF29">
    <property type="entry name" value="BLR3841 PROTEIN"/>
    <property type="match status" value="1"/>
</dbReference>
<reference evidence="1 2" key="1">
    <citation type="submission" date="2019-04" db="EMBL/GenBank/DDBJ databases">
        <authorList>
            <person name="Feng G."/>
            <person name="Zhang J."/>
            <person name="Zhu H."/>
        </authorList>
    </citation>
    <scope>NUCLEOTIDE SEQUENCE [LARGE SCALE GENOMIC DNA]</scope>
    <source>
        <strain evidence="1 2">JCM 31653</strain>
    </source>
</reference>
<name>A0A4Z0QAD4_9BACT</name>
<dbReference type="Pfam" id="PF02585">
    <property type="entry name" value="PIG-L"/>
    <property type="match status" value="1"/>
</dbReference>
<evidence type="ECO:0000313" key="1">
    <source>
        <dbReference type="EMBL" id="TGE26021.1"/>
    </source>
</evidence>
<proteinExistence type="predicted"/>
<dbReference type="RefSeq" id="WP_135463597.1">
    <property type="nucleotide sequence ID" value="NZ_SRLC01000001.1"/>
</dbReference>
<dbReference type="InterPro" id="IPR024078">
    <property type="entry name" value="LmbE-like_dom_sf"/>
</dbReference>
<dbReference type="PANTHER" id="PTHR12993">
    <property type="entry name" value="N-ACETYLGLUCOSAMINYL-PHOSPHATIDYLINOSITOL DE-N-ACETYLASE-RELATED"/>
    <property type="match status" value="1"/>
</dbReference>
<evidence type="ECO:0000313" key="2">
    <source>
        <dbReference type="Proteomes" id="UP000297549"/>
    </source>
</evidence>
<dbReference type="OrthoDB" id="9790023at2"/>
<keyword evidence="2" id="KW-1185">Reference proteome</keyword>
<dbReference type="EMBL" id="SRLC01000001">
    <property type="protein sequence ID" value="TGE26021.1"/>
    <property type="molecule type" value="Genomic_DNA"/>
</dbReference>
<sequence>MCEATFSFDALPSRPAGYAATLGHTLVVIPHPDDESLGCGGLLALLRQAGQPVSAVLVSDGTMSHPNSRRFPAAARQALREQELREALEILGVETADTLYMQLPDGAVPTVDQPGFAAAANQLQAYLTRQRPTTLLVPWRRDPHPDHRATSQLVQAALAALPAKPRILEYVVWAWERAAAADLPQPGEVHGWQLDIAPVLAQKQRAIASHRSQLTNLIDDDPNGFQLSGSMLAHFARPFEVYLESEPVAPETAQPLLRTSAEPNFLL</sequence>